<name>A0A2S9J0P5_9SPHI</name>
<gene>
    <name evidence="3" type="ORF">C5745_16200</name>
</gene>
<proteinExistence type="predicted"/>
<keyword evidence="2" id="KW-1133">Transmembrane helix</keyword>
<sequence length="100" mass="11474">MKPKTVIFGIITAFVLVILFNNKEEASFWFFGEIRTSKLLILGVFFILGVITGGIVFRRKKSHPKEYSINNTTTPVNPETENPSSYTNLSEEDRKFLDRD</sequence>
<dbReference type="AlphaFoldDB" id="A0A2S9J0P5"/>
<accession>A0A2S9J0P5</accession>
<feature type="transmembrane region" description="Helical" evidence="2">
    <location>
        <begin position="40"/>
        <end position="57"/>
    </location>
</feature>
<protein>
    <recommendedName>
        <fullName evidence="5">DUF1049 domain-containing protein</fullName>
    </recommendedName>
</protein>
<dbReference type="Proteomes" id="UP000239711">
    <property type="component" value="Unassembled WGS sequence"/>
</dbReference>
<evidence type="ECO:0000256" key="1">
    <source>
        <dbReference type="SAM" id="MobiDB-lite"/>
    </source>
</evidence>
<keyword evidence="2" id="KW-0812">Transmembrane</keyword>
<dbReference type="OrthoDB" id="711099at2"/>
<keyword evidence="4" id="KW-1185">Reference proteome</keyword>
<feature type="region of interest" description="Disordered" evidence="1">
    <location>
        <begin position="66"/>
        <end position="100"/>
    </location>
</feature>
<organism evidence="3 4">
    <name type="scientific">Sphingobacterium haloxyli</name>
    <dbReference type="NCBI Taxonomy" id="2100533"/>
    <lineage>
        <taxon>Bacteria</taxon>
        <taxon>Pseudomonadati</taxon>
        <taxon>Bacteroidota</taxon>
        <taxon>Sphingobacteriia</taxon>
        <taxon>Sphingobacteriales</taxon>
        <taxon>Sphingobacteriaceae</taxon>
        <taxon>Sphingobacterium</taxon>
    </lineage>
</organism>
<feature type="transmembrane region" description="Helical" evidence="2">
    <location>
        <begin position="5"/>
        <end position="20"/>
    </location>
</feature>
<comment type="caution">
    <text evidence="3">The sequence shown here is derived from an EMBL/GenBank/DDBJ whole genome shotgun (WGS) entry which is preliminary data.</text>
</comment>
<feature type="compositionally biased region" description="Basic and acidic residues" evidence="1">
    <location>
        <begin position="91"/>
        <end position="100"/>
    </location>
</feature>
<feature type="compositionally biased region" description="Low complexity" evidence="1">
    <location>
        <begin position="70"/>
        <end position="83"/>
    </location>
</feature>
<dbReference type="EMBL" id="PVBQ01000015">
    <property type="protein sequence ID" value="PRD46324.1"/>
    <property type="molecule type" value="Genomic_DNA"/>
</dbReference>
<dbReference type="RefSeq" id="WP_105718057.1">
    <property type="nucleotide sequence ID" value="NZ_PVBQ01000015.1"/>
</dbReference>
<evidence type="ECO:0000256" key="2">
    <source>
        <dbReference type="SAM" id="Phobius"/>
    </source>
</evidence>
<evidence type="ECO:0000313" key="4">
    <source>
        <dbReference type="Proteomes" id="UP000239711"/>
    </source>
</evidence>
<keyword evidence="2" id="KW-0472">Membrane</keyword>
<evidence type="ECO:0000313" key="3">
    <source>
        <dbReference type="EMBL" id="PRD46324.1"/>
    </source>
</evidence>
<evidence type="ECO:0008006" key="5">
    <source>
        <dbReference type="Google" id="ProtNLM"/>
    </source>
</evidence>
<reference evidence="3 4" key="1">
    <citation type="submission" date="2018-02" db="EMBL/GenBank/DDBJ databases">
        <title>The draft genome of Sphingobacterium sp. 5JN-11.</title>
        <authorList>
            <person name="Liu L."/>
            <person name="Li L."/>
            <person name="Liang L."/>
            <person name="Zhang X."/>
            <person name="Wang T."/>
        </authorList>
    </citation>
    <scope>NUCLEOTIDE SEQUENCE [LARGE SCALE GENOMIC DNA]</scope>
    <source>
        <strain evidence="3 4">5JN-11</strain>
    </source>
</reference>